<dbReference type="EMBL" id="JAACNO010000517">
    <property type="protein sequence ID" value="KAF4147122.1"/>
    <property type="molecule type" value="Genomic_DNA"/>
</dbReference>
<gene>
    <name evidence="2" type="ORF">GN958_ATG03751</name>
</gene>
<accession>A0A8S9V6V0</accession>
<name>A0A8S9V6V0_PHYIN</name>
<sequence length="62" mass="7380">MEETFCPYRYWYKYRMCVHVLIALRQTGKAIPGEKQVKKRSANRSRKRKGRAPTVGHALFHE</sequence>
<reference evidence="2" key="1">
    <citation type="submission" date="2020-03" db="EMBL/GenBank/DDBJ databases">
        <title>Hybrid Assembly of Korean Phytophthora infestans isolates.</title>
        <authorList>
            <person name="Prokchorchik M."/>
            <person name="Lee Y."/>
            <person name="Seo J."/>
            <person name="Cho J.-H."/>
            <person name="Park Y.-E."/>
            <person name="Jang D.-C."/>
            <person name="Im J.-S."/>
            <person name="Choi J.-G."/>
            <person name="Park H.-J."/>
            <person name="Lee G.-B."/>
            <person name="Lee Y.-G."/>
            <person name="Hong S.-Y."/>
            <person name="Cho K."/>
            <person name="Sohn K.H."/>
        </authorList>
    </citation>
    <scope>NUCLEOTIDE SEQUENCE</scope>
    <source>
        <strain evidence="2">KR_2_A2</strain>
    </source>
</reference>
<feature type="region of interest" description="Disordered" evidence="1">
    <location>
        <begin position="32"/>
        <end position="62"/>
    </location>
</feature>
<organism evidence="2 3">
    <name type="scientific">Phytophthora infestans</name>
    <name type="common">Potato late blight agent</name>
    <name type="synonym">Botrytis infestans</name>
    <dbReference type="NCBI Taxonomy" id="4787"/>
    <lineage>
        <taxon>Eukaryota</taxon>
        <taxon>Sar</taxon>
        <taxon>Stramenopiles</taxon>
        <taxon>Oomycota</taxon>
        <taxon>Peronosporomycetes</taxon>
        <taxon>Peronosporales</taxon>
        <taxon>Peronosporaceae</taxon>
        <taxon>Phytophthora</taxon>
    </lineage>
</organism>
<protein>
    <recommendedName>
        <fullName evidence="4">SWIM-type domain-containing protein</fullName>
    </recommendedName>
</protein>
<evidence type="ECO:0000313" key="3">
    <source>
        <dbReference type="Proteomes" id="UP000704712"/>
    </source>
</evidence>
<feature type="compositionally biased region" description="Basic residues" evidence="1">
    <location>
        <begin position="37"/>
        <end position="51"/>
    </location>
</feature>
<dbReference type="AlphaFoldDB" id="A0A8S9V6V0"/>
<evidence type="ECO:0008006" key="4">
    <source>
        <dbReference type="Google" id="ProtNLM"/>
    </source>
</evidence>
<proteinExistence type="predicted"/>
<dbReference type="Proteomes" id="UP000704712">
    <property type="component" value="Unassembled WGS sequence"/>
</dbReference>
<comment type="caution">
    <text evidence="2">The sequence shown here is derived from an EMBL/GenBank/DDBJ whole genome shotgun (WGS) entry which is preliminary data.</text>
</comment>
<evidence type="ECO:0000256" key="1">
    <source>
        <dbReference type="SAM" id="MobiDB-lite"/>
    </source>
</evidence>
<evidence type="ECO:0000313" key="2">
    <source>
        <dbReference type="EMBL" id="KAF4147122.1"/>
    </source>
</evidence>